<feature type="signal peptide" evidence="4">
    <location>
        <begin position="1"/>
        <end position="20"/>
    </location>
</feature>
<dbReference type="Pfam" id="PF02872">
    <property type="entry name" value="5_nucleotid_C"/>
    <property type="match status" value="1"/>
</dbReference>
<dbReference type="GO" id="GO:0006196">
    <property type="term" value="P:AMP catabolic process"/>
    <property type="evidence" value="ECO:0007669"/>
    <property type="project" value="TreeGrafter"/>
</dbReference>
<protein>
    <recommendedName>
        <fullName evidence="3">5'-nucleotidase</fullName>
        <ecNumber evidence="3">3.1.3.5</ecNumber>
    </recommendedName>
</protein>
<dbReference type="Gene3D" id="3.60.21.10">
    <property type="match status" value="1"/>
</dbReference>
<name>A0AAW1MFR8_POPJA</name>
<dbReference type="GO" id="GO:0005886">
    <property type="term" value="C:plasma membrane"/>
    <property type="evidence" value="ECO:0007669"/>
    <property type="project" value="TreeGrafter"/>
</dbReference>
<dbReference type="PRINTS" id="PR01607">
    <property type="entry name" value="APYRASEFAMLY"/>
</dbReference>
<sequence>MGLTTLTALLLITVLPLTASQYFELTILHTNRIMSAFEPYNNRYGIARAVKYINETKNMLENVLYFDTMDCFFGSIYFVVHGWRICASFMNLLPVDAYGLGENEMQQGSDTEAPQNLAEYLSSLKEKTVLCTNCDLSRAPLYQKYVTKSKVFDYENGSMRVGVVSYIARDVPPSTVPLNITFTDEVAAVKEEVKKLKQQGVQIVVLLAHCKAEKSRTFVKLLSHIDVIVGGHSYELYYNGRAPIDDVYKVGNYPEQYEDIKGMRVIEVRCGSQLRYVGKIDMLFTETGMLLEYEGNPVHMDESIGEYPEVSAVLQHFKKDVEQLQKQVIGQSRVRLQGECVWNECSMGNLITDSLIKWFMSHRPKGPDFWTDVGIAIFASGTLRADIVPKKENNFSITYGDVLTVLPFENTVVVLSLNGSVLKEAMEYSVANTQDNRGRTFLQVSGLRVVYDFSRPAKQRVKLLKVLTVLPFENTVVVLSLNGSVLKEAMEYSVANTQDNRGRTFLQVSGLRVVYDFSRPAKQRVKLLKARCIQCPVPKLEEDGVFNVQYQNLKKS</sequence>
<dbReference type="EMBL" id="JASPKY010000051">
    <property type="protein sequence ID" value="KAK9745109.1"/>
    <property type="molecule type" value="Genomic_DNA"/>
</dbReference>
<dbReference type="SUPFAM" id="SSF56300">
    <property type="entry name" value="Metallo-dependent phosphatases"/>
    <property type="match status" value="1"/>
</dbReference>
<dbReference type="AlphaFoldDB" id="A0AAW1MFR8"/>
<dbReference type="PANTHER" id="PTHR11575:SF24">
    <property type="entry name" value="5'-NUCLEOTIDASE"/>
    <property type="match status" value="1"/>
</dbReference>
<feature type="chain" id="PRO_5043112209" description="5'-nucleotidase" evidence="4">
    <location>
        <begin position="21"/>
        <end position="556"/>
    </location>
</feature>
<comment type="caution">
    <text evidence="6">The sequence shown here is derived from an EMBL/GenBank/DDBJ whole genome shotgun (WGS) entry which is preliminary data.</text>
</comment>
<reference evidence="6 7" key="1">
    <citation type="journal article" date="2024" name="BMC Genomics">
        <title>De novo assembly and annotation of Popillia japonica's genome with initial clues to its potential as an invasive pest.</title>
        <authorList>
            <person name="Cucini C."/>
            <person name="Boschi S."/>
            <person name="Funari R."/>
            <person name="Cardaioli E."/>
            <person name="Iannotti N."/>
            <person name="Marturano G."/>
            <person name="Paoli F."/>
            <person name="Bruttini M."/>
            <person name="Carapelli A."/>
            <person name="Frati F."/>
            <person name="Nardi F."/>
        </authorList>
    </citation>
    <scope>NUCLEOTIDE SEQUENCE [LARGE SCALE GENOMIC DNA]</scope>
    <source>
        <strain evidence="6">DMR45628</strain>
    </source>
</reference>
<evidence type="ECO:0000256" key="1">
    <source>
        <dbReference type="ARBA" id="ARBA00000815"/>
    </source>
</evidence>
<evidence type="ECO:0000313" key="7">
    <source>
        <dbReference type="Proteomes" id="UP001458880"/>
    </source>
</evidence>
<dbReference type="EC" id="3.1.3.5" evidence="3"/>
<dbReference type="GO" id="GO:0000166">
    <property type="term" value="F:nucleotide binding"/>
    <property type="evidence" value="ECO:0007669"/>
    <property type="project" value="UniProtKB-KW"/>
</dbReference>
<comment type="similarity">
    <text evidence="2 4">Belongs to the 5'-nucleotidase family.</text>
</comment>
<dbReference type="Proteomes" id="UP001458880">
    <property type="component" value="Unassembled WGS sequence"/>
</dbReference>
<keyword evidence="7" id="KW-1185">Reference proteome</keyword>
<evidence type="ECO:0000256" key="2">
    <source>
        <dbReference type="ARBA" id="ARBA00006654"/>
    </source>
</evidence>
<evidence type="ECO:0000256" key="4">
    <source>
        <dbReference type="RuleBase" id="RU362119"/>
    </source>
</evidence>
<dbReference type="InterPro" id="IPR036907">
    <property type="entry name" value="5'-Nucleotdase_C_sf"/>
</dbReference>
<dbReference type="InterPro" id="IPR008334">
    <property type="entry name" value="5'-Nucleotdase_C"/>
</dbReference>
<dbReference type="GO" id="GO:0008253">
    <property type="term" value="F:5'-nucleotidase activity"/>
    <property type="evidence" value="ECO:0007669"/>
    <property type="project" value="UniProtKB-EC"/>
</dbReference>
<dbReference type="InterPro" id="IPR006179">
    <property type="entry name" value="5_nucleotidase/apyrase"/>
</dbReference>
<keyword evidence="4" id="KW-0378">Hydrolase</keyword>
<evidence type="ECO:0000313" key="6">
    <source>
        <dbReference type="EMBL" id="KAK9745109.1"/>
    </source>
</evidence>
<keyword evidence="4" id="KW-0732">Signal</keyword>
<evidence type="ECO:0000256" key="3">
    <source>
        <dbReference type="ARBA" id="ARBA00012643"/>
    </source>
</evidence>
<feature type="domain" description="5'-Nucleotidase C-terminal" evidence="5">
    <location>
        <begin position="328"/>
        <end position="464"/>
    </location>
</feature>
<evidence type="ECO:0000259" key="5">
    <source>
        <dbReference type="Pfam" id="PF02872"/>
    </source>
</evidence>
<keyword evidence="4" id="KW-0547">Nucleotide-binding</keyword>
<dbReference type="Gene3D" id="3.90.780.10">
    <property type="entry name" value="5'-Nucleotidase, C-terminal domain"/>
    <property type="match status" value="2"/>
</dbReference>
<dbReference type="InterPro" id="IPR029052">
    <property type="entry name" value="Metallo-depent_PP-like"/>
</dbReference>
<accession>A0AAW1MFR8</accession>
<comment type="catalytic activity">
    <reaction evidence="1">
        <text>a ribonucleoside 5'-phosphate + H2O = a ribonucleoside + phosphate</text>
        <dbReference type="Rhea" id="RHEA:12484"/>
        <dbReference type="ChEBI" id="CHEBI:15377"/>
        <dbReference type="ChEBI" id="CHEBI:18254"/>
        <dbReference type="ChEBI" id="CHEBI:43474"/>
        <dbReference type="ChEBI" id="CHEBI:58043"/>
        <dbReference type="EC" id="3.1.3.5"/>
    </reaction>
</comment>
<dbReference type="PANTHER" id="PTHR11575">
    <property type="entry name" value="5'-NUCLEOTIDASE-RELATED"/>
    <property type="match status" value="1"/>
</dbReference>
<proteinExistence type="inferred from homology"/>
<organism evidence="6 7">
    <name type="scientific">Popillia japonica</name>
    <name type="common">Japanese beetle</name>
    <dbReference type="NCBI Taxonomy" id="7064"/>
    <lineage>
        <taxon>Eukaryota</taxon>
        <taxon>Metazoa</taxon>
        <taxon>Ecdysozoa</taxon>
        <taxon>Arthropoda</taxon>
        <taxon>Hexapoda</taxon>
        <taxon>Insecta</taxon>
        <taxon>Pterygota</taxon>
        <taxon>Neoptera</taxon>
        <taxon>Endopterygota</taxon>
        <taxon>Coleoptera</taxon>
        <taxon>Polyphaga</taxon>
        <taxon>Scarabaeiformia</taxon>
        <taxon>Scarabaeidae</taxon>
        <taxon>Rutelinae</taxon>
        <taxon>Popillia</taxon>
    </lineage>
</organism>
<gene>
    <name evidence="6" type="ORF">QE152_g7196</name>
</gene>
<dbReference type="SUPFAM" id="SSF55816">
    <property type="entry name" value="5'-nucleotidase (syn. UDP-sugar hydrolase), C-terminal domain"/>
    <property type="match status" value="2"/>
</dbReference>